<evidence type="ECO:0000256" key="5">
    <source>
        <dbReference type="SAM" id="Phobius"/>
    </source>
</evidence>
<dbReference type="GO" id="GO:0048471">
    <property type="term" value="C:perinuclear region of cytoplasm"/>
    <property type="evidence" value="ECO:0007669"/>
    <property type="project" value="TreeGrafter"/>
</dbReference>
<keyword evidence="3" id="KW-0677">Repeat</keyword>
<feature type="signal peptide" evidence="6">
    <location>
        <begin position="1"/>
        <end position="28"/>
    </location>
</feature>
<keyword evidence="2" id="KW-0433">Leucine-rich repeat</keyword>
<keyword evidence="5" id="KW-0472">Membrane</keyword>
<dbReference type="GO" id="GO:0005634">
    <property type="term" value="C:nucleus"/>
    <property type="evidence" value="ECO:0007669"/>
    <property type="project" value="TreeGrafter"/>
</dbReference>
<dbReference type="PANTHER" id="PTHR24113">
    <property type="entry name" value="RAN GTPASE-ACTIVATING PROTEIN 1"/>
    <property type="match status" value="1"/>
</dbReference>
<evidence type="ECO:0000256" key="1">
    <source>
        <dbReference type="ARBA" id="ARBA00022468"/>
    </source>
</evidence>
<feature type="compositionally biased region" description="Low complexity" evidence="4">
    <location>
        <begin position="49"/>
        <end position="62"/>
    </location>
</feature>
<dbReference type="GO" id="GO:0006913">
    <property type="term" value="P:nucleocytoplasmic transport"/>
    <property type="evidence" value="ECO:0007669"/>
    <property type="project" value="TreeGrafter"/>
</dbReference>
<dbReference type="InterPro" id="IPR001611">
    <property type="entry name" value="Leu-rich_rpt"/>
</dbReference>
<dbReference type="SMART" id="SM00368">
    <property type="entry name" value="LRR_RI"/>
    <property type="match status" value="5"/>
</dbReference>
<dbReference type="GO" id="GO:0005829">
    <property type="term" value="C:cytosol"/>
    <property type="evidence" value="ECO:0007669"/>
    <property type="project" value="TreeGrafter"/>
</dbReference>
<feature type="region of interest" description="Disordered" evidence="4">
    <location>
        <begin position="39"/>
        <end position="62"/>
    </location>
</feature>
<dbReference type="InterPro" id="IPR027038">
    <property type="entry name" value="RanGap"/>
</dbReference>
<gene>
    <name evidence="7" type="ORF">AMON00008_LOCUS32170</name>
</gene>
<protein>
    <submittedName>
        <fullName evidence="7">Uncharacterized protein</fullName>
    </submittedName>
</protein>
<dbReference type="SUPFAM" id="SSF52047">
    <property type="entry name" value="RNI-like"/>
    <property type="match status" value="1"/>
</dbReference>
<keyword evidence="6" id="KW-0732">Signal</keyword>
<accession>A0A7S4R9D5</accession>
<organism evidence="7">
    <name type="scientific">Alexandrium monilatum</name>
    <dbReference type="NCBI Taxonomy" id="311494"/>
    <lineage>
        <taxon>Eukaryota</taxon>
        <taxon>Sar</taxon>
        <taxon>Alveolata</taxon>
        <taxon>Dinophyceae</taxon>
        <taxon>Gonyaulacales</taxon>
        <taxon>Pyrocystaceae</taxon>
        <taxon>Alexandrium</taxon>
    </lineage>
</organism>
<dbReference type="GO" id="GO:0005096">
    <property type="term" value="F:GTPase activator activity"/>
    <property type="evidence" value="ECO:0007669"/>
    <property type="project" value="UniProtKB-KW"/>
</dbReference>
<evidence type="ECO:0000256" key="4">
    <source>
        <dbReference type="SAM" id="MobiDB-lite"/>
    </source>
</evidence>
<feature type="transmembrane region" description="Helical" evidence="5">
    <location>
        <begin position="128"/>
        <end position="150"/>
    </location>
</feature>
<reference evidence="7" key="1">
    <citation type="submission" date="2021-01" db="EMBL/GenBank/DDBJ databases">
        <authorList>
            <person name="Corre E."/>
            <person name="Pelletier E."/>
            <person name="Niang G."/>
            <person name="Scheremetjew M."/>
            <person name="Finn R."/>
            <person name="Kale V."/>
            <person name="Holt S."/>
            <person name="Cochrane G."/>
            <person name="Meng A."/>
            <person name="Brown T."/>
            <person name="Cohen L."/>
        </authorList>
    </citation>
    <scope>NUCLEOTIDE SEQUENCE</scope>
    <source>
        <strain evidence="7">CCMP3105</strain>
    </source>
</reference>
<dbReference type="EMBL" id="HBNR01046241">
    <property type="protein sequence ID" value="CAE4607621.1"/>
    <property type="molecule type" value="Transcribed_RNA"/>
</dbReference>
<dbReference type="Pfam" id="PF13516">
    <property type="entry name" value="LRR_6"/>
    <property type="match status" value="3"/>
</dbReference>
<evidence type="ECO:0000256" key="6">
    <source>
        <dbReference type="SAM" id="SignalP"/>
    </source>
</evidence>
<proteinExistence type="predicted"/>
<evidence type="ECO:0000256" key="3">
    <source>
        <dbReference type="ARBA" id="ARBA00022737"/>
    </source>
</evidence>
<feature type="chain" id="PRO_5030717450" evidence="6">
    <location>
        <begin position="29"/>
        <end position="439"/>
    </location>
</feature>
<keyword evidence="1" id="KW-0343">GTPase activation</keyword>
<dbReference type="Gene3D" id="3.80.10.10">
    <property type="entry name" value="Ribonuclease Inhibitor"/>
    <property type="match status" value="1"/>
</dbReference>
<evidence type="ECO:0000313" key="7">
    <source>
        <dbReference type="EMBL" id="CAE4607621.1"/>
    </source>
</evidence>
<evidence type="ECO:0000256" key="2">
    <source>
        <dbReference type="ARBA" id="ARBA00022614"/>
    </source>
</evidence>
<sequence>MAGHLPWGLPRTALLLMLMLALLGSAAAAAAIAAEEGQCSTGSGAADCPGASAPAGRPSPGLPAQFGSAAASAAAPLPPPQLAGSPASAEVPAETEKEARAPEGNLTGMEGEALSSVHPREELSHVRVGFVLSLVAFLLVWIIGSIKFAVDGSLPARLALWGLFPEAYAAVSVRSVVALLRLKAGQTPVVVLQSCVCDKGAVELADALGRYGRKAGLQALELPHNPAMSEVGLKHLAAAILAEDSPPLQELDVSYNPQLGDDGAELLLPLLKPTACQVNELKLADCGLSVSFVERLAEKVAMSSLRVLDLSNNVLTGAGEAIAALCEAPVLEELTLGWCRLRPEDVAALAKELPYTSLRSLHLGGNRFGGPGLAALAEHLPRSQIDELGLERNDLEVGDLGTLGEAWAKRPFSRLRLDGNRMSQAEVARFIRALKSIHT</sequence>
<dbReference type="PANTHER" id="PTHR24113:SF12">
    <property type="entry name" value="RAN GTPASE-ACTIVATING PROTEIN 1"/>
    <property type="match status" value="1"/>
</dbReference>
<dbReference type="AlphaFoldDB" id="A0A7S4R9D5"/>
<dbReference type="InterPro" id="IPR032675">
    <property type="entry name" value="LRR_dom_sf"/>
</dbReference>
<keyword evidence="5" id="KW-1133">Transmembrane helix</keyword>
<keyword evidence="5" id="KW-0812">Transmembrane</keyword>
<name>A0A7S4R9D5_9DINO</name>
<feature type="region of interest" description="Disordered" evidence="4">
    <location>
        <begin position="74"/>
        <end position="110"/>
    </location>
</feature>
<dbReference type="GO" id="GO:0031267">
    <property type="term" value="F:small GTPase binding"/>
    <property type="evidence" value="ECO:0007669"/>
    <property type="project" value="TreeGrafter"/>
</dbReference>